<sequence length="313" mass="33068">MATLVSDLPQLRGGLFLSDGGLETSLVYQRGIALPHFAAFVLLGDAPGRQTLAEYYKPYLALAARTAGAGFVLETPTWRANADWGAKLGFDAPALAAVNRDAAAFVRQLQKTWAPRLEGEIVTSGVIGPRGDGYIAEQPGSIDEAARYHRAQAEALREGGVDMLAAVTMTGSAEACGVARAAAAVGLPCAVSFTLETDGRLPSGESLGEAIQRVDADGHAPAYFQINCAHPSHFEAAVAQGGAWRERIHGLRANASTRSHAELDAATELDSGDPDDLAQRYLRLRAPLPKLNVLGGCCGTDERHLRAITRAWA</sequence>
<dbReference type="PROSITE" id="PS50970">
    <property type="entry name" value="HCY"/>
    <property type="match status" value="1"/>
</dbReference>
<evidence type="ECO:0000256" key="3">
    <source>
        <dbReference type="PROSITE-ProRule" id="PRU00333"/>
    </source>
</evidence>
<accession>A0ABX2ECC0</accession>
<evidence type="ECO:0000256" key="2">
    <source>
        <dbReference type="ARBA" id="ARBA00022679"/>
    </source>
</evidence>
<feature type="domain" description="Hcy-binding" evidence="4">
    <location>
        <begin position="4"/>
        <end position="312"/>
    </location>
</feature>
<dbReference type="InterPro" id="IPR036589">
    <property type="entry name" value="HCY_dom_sf"/>
</dbReference>
<keyword evidence="2 3" id="KW-0808">Transferase</keyword>
<comment type="cofactor">
    <cofactor evidence="3">
        <name>Zn(2+)</name>
        <dbReference type="ChEBI" id="CHEBI:29105"/>
    </cofactor>
</comment>
<dbReference type="Gene3D" id="3.20.20.330">
    <property type="entry name" value="Homocysteine-binding-like domain"/>
    <property type="match status" value="1"/>
</dbReference>
<feature type="binding site" evidence="3">
    <location>
        <position position="298"/>
    </location>
    <ligand>
        <name>Zn(2+)</name>
        <dbReference type="ChEBI" id="CHEBI:29105"/>
    </ligand>
</feature>
<dbReference type="Proteomes" id="UP000737171">
    <property type="component" value="Unassembled WGS sequence"/>
</dbReference>
<dbReference type="InterPro" id="IPR003726">
    <property type="entry name" value="HCY_dom"/>
</dbReference>
<evidence type="ECO:0000256" key="1">
    <source>
        <dbReference type="ARBA" id="ARBA00022603"/>
    </source>
</evidence>
<protein>
    <submittedName>
        <fullName evidence="5">Homocysteine S-methyltransferase family protein</fullName>
    </submittedName>
</protein>
<organism evidence="5 6">
    <name type="scientific">Pseudaquabacterium terrae</name>
    <dbReference type="NCBI Taxonomy" id="2732868"/>
    <lineage>
        <taxon>Bacteria</taxon>
        <taxon>Pseudomonadati</taxon>
        <taxon>Pseudomonadota</taxon>
        <taxon>Betaproteobacteria</taxon>
        <taxon>Burkholderiales</taxon>
        <taxon>Sphaerotilaceae</taxon>
        <taxon>Pseudaquabacterium</taxon>
    </lineage>
</organism>
<gene>
    <name evidence="5" type="ORF">HLB44_03625</name>
</gene>
<name>A0ABX2ECC0_9BURK</name>
<evidence type="ECO:0000313" key="6">
    <source>
        <dbReference type="Proteomes" id="UP000737171"/>
    </source>
</evidence>
<evidence type="ECO:0000313" key="5">
    <source>
        <dbReference type="EMBL" id="NRF66074.1"/>
    </source>
</evidence>
<keyword evidence="6" id="KW-1185">Reference proteome</keyword>
<dbReference type="RefSeq" id="WP_173120674.1">
    <property type="nucleotide sequence ID" value="NZ_JABRWJ010000001.1"/>
</dbReference>
<keyword evidence="1 3" id="KW-0489">Methyltransferase</keyword>
<proteinExistence type="predicted"/>
<comment type="caution">
    <text evidence="5">The sequence shown here is derived from an EMBL/GenBank/DDBJ whole genome shotgun (WGS) entry which is preliminary data.</text>
</comment>
<dbReference type="Pfam" id="PF02574">
    <property type="entry name" value="S-methyl_trans"/>
    <property type="match status" value="1"/>
</dbReference>
<keyword evidence="3" id="KW-0479">Metal-binding</keyword>
<reference evidence="5 6" key="1">
    <citation type="submission" date="2020-05" db="EMBL/GenBank/DDBJ databases">
        <title>Aquincola sp. isolate from soil.</title>
        <authorList>
            <person name="Han J."/>
            <person name="Kim D.-U."/>
        </authorList>
    </citation>
    <scope>NUCLEOTIDE SEQUENCE [LARGE SCALE GENOMIC DNA]</scope>
    <source>
        <strain evidence="5 6">S2</strain>
    </source>
</reference>
<keyword evidence="3" id="KW-0862">Zinc</keyword>
<dbReference type="PANTHER" id="PTHR11103:SF18">
    <property type="entry name" value="SLR1189 PROTEIN"/>
    <property type="match status" value="1"/>
</dbReference>
<feature type="binding site" evidence="3">
    <location>
        <position position="228"/>
    </location>
    <ligand>
        <name>Zn(2+)</name>
        <dbReference type="ChEBI" id="CHEBI:29105"/>
    </ligand>
</feature>
<feature type="binding site" evidence="3">
    <location>
        <position position="297"/>
    </location>
    <ligand>
        <name>Zn(2+)</name>
        <dbReference type="ChEBI" id="CHEBI:29105"/>
    </ligand>
</feature>
<dbReference type="PANTHER" id="PTHR11103">
    <property type="entry name" value="SLR1189 PROTEIN"/>
    <property type="match status" value="1"/>
</dbReference>
<evidence type="ECO:0000259" key="4">
    <source>
        <dbReference type="PROSITE" id="PS50970"/>
    </source>
</evidence>
<dbReference type="EMBL" id="JABRWJ010000001">
    <property type="protein sequence ID" value="NRF66074.1"/>
    <property type="molecule type" value="Genomic_DNA"/>
</dbReference>
<dbReference type="SUPFAM" id="SSF82282">
    <property type="entry name" value="Homocysteine S-methyltransferase"/>
    <property type="match status" value="1"/>
</dbReference>